<sequence length="260" mass="27408">MRSGGSSRVPSPASSPRMSRAVLRHGEHAEGTNGDHPLHPQVSHGSALLAAQRILALATESLDMMRNVTGVVKESLDKADAWVGRLRTVGIQRGAQEGEDDADGSELDFPPSSSHRMRHRRTDSSQSAYDDQDIGSGMPSPFFSGASTNWGSSIPSTPGGAYTPVNSSFSYAGNASSPGAIHIPIGSMSLGSRYNTPKSAVVGLPDEEEEGEDEAGRRVEKMEVVNTKPVERAGGVKVVGVDAGIEEDGERGIQKMDVDV</sequence>
<proteinExistence type="predicted"/>
<protein>
    <submittedName>
        <fullName evidence="2">Uncharacterized protein</fullName>
    </submittedName>
</protein>
<evidence type="ECO:0000313" key="3">
    <source>
        <dbReference type="Proteomes" id="UP001148786"/>
    </source>
</evidence>
<dbReference type="GO" id="GO:0003714">
    <property type="term" value="F:transcription corepressor activity"/>
    <property type="evidence" value="ECO:0007669"/>
    <property type="project" value="InterPro"/>
</dbReference>
<feature type="region of interest" description="Disordered" evidence="1">
    <location>
        <begin position="199"/>
        <end position="219"/>
    </location>
</feature>
<accession>A0A9W8K491</accession>
<dbReference type="GO" id="GO:0005783">
    <property type="term" value="C:endoplasmic reticulum"/>
    <property type="evidence" value="ECO:0007669"/>
    <property type="project" value="TreeGrafter"/>
</dbReference>
<evidence type="ECO:0000313" key="2">
    <source>
        <dbReference type="EMBL" id="KAJ3511069.1"/>
    </source>
</evidence>
<dbReference type="EMBL" id="JANKHO010000351">
    <property type="protein sequence ID" value="KAJ3511069.1"/>
    <property type="molecule type" value="Genomic_DNA"/>
</dbReference>
<dbReference type="OrthoDB" id="2441642at2759"/>
<reference evidence="2" key="1">
    <citation type="submission" date="2022-07" db="EMBL/GenBank/DDBJ databases">
        <title>Genome Sequence of Agrocybe chaxingu.</title>
        <authorList>
            <person name="Buettner E."/>
        </authorList>
    </citation>
    <scope>NUCLEOTIDE SEQUENCE</scope>
    <source>
        <strain evidence="2">MP-N11</strain>
    </source>
</reference>
<feature type="compositionally biased region" description="Acidic residues" evidence="1">
    <location>
        <begin position="97"/>
        <end position="106"/>
    </location>
</feature>
<dbReference type="GO" id="GO:0008654">
    <property type="term" value="P:phospholipid biosynthetic process"/>
    <property type="evidence" value="ECO:0007669"/>
    <property type="project" value="TreeGrafter"/>
</dbReference>
<organism evidence="2 3">
    <name type="scientific">Agrocybe chaxingu</name>
    <dbReference type="NCBI Taxonomy" id="84603"/>
    <lineage>
        <taxon>Eukaryota</taxon>
        <taxon>Fungi</taxon>
        <taxon>Dikarya</taxon>
        <taxon>Basidiomycota</taxon>
        <taxon>Agaricomycotina</taxon>
        <taxon>Agaricomycetes</taxon>
        <taxon>Agaricomycetidae</taxon>
        <taxon>Agaricales</taxon>
        <taxon>Agaricineae</taxon>
        <taxon>Strophariaceae</taxon>
        <taxon>Agrocybe</taxon>
    </lineage>
</organism>
<dbReference type="PANTHER" id="PTHR38406:SF1">
    <property type="entry name" value="TRANSCRIPTIONAL REPRESSOR OPI1"/>
    <property type="match status" value="1"/>
</dbReference>
<keyword evidence="3" id="KW-1185">Reference proteome</keyword>
<comment type="caution">
    <text evidence="2">The sequence shown here is derived from an EMBL/GenBank/DDBJ whole genome shotgun (WGS) entry which is preliminary data.</text>
</comment>
<feature type="compositionally biased region" description="Low complexity" evidence="1">
    <location>
        <begin position="1"/>
        <end position="21"/>
    </location>
</feature>
<dbReference type="PANTHER" id="PTHR38406">
    <property type="entry name" value="TRANSCRIPTIONAL REPRESSOR OPI1"/>
    <property type="match status" value="1"/>
</dbReference>
<dbReference type="GO" id="GO:0006357">
    <property type="term" value="P:regulation of transcription by RNA polymerase II"/>
    <property type="evidence" value="ECO:0007669"/>
    <property type="project" value="TreeGrafter"/>
</dbReference>
<dbReference type="Proteomes" id="UP001148786">
    <property type="component" value="Unassembled WGS sequence"/>
</dbReference>
<dbReference type="AlphaFoldDB" id="A0A9W8K491"/>
<dbReference type="GO" id="GO:0030968">
    <property type="term" value="P:endoplasmic reticulum unfolded protein response"/>
    <property type="evidence" value="ECO:0007669"/>
    <property type="project" value="TreeGrafter"/>
</dbReference>
<evidence type="ECO:0000256" key="1">
    <source>
        <dbReference type="SAM" id="MobiDB-lite"/>
    </source>
</evidence>
<dbReference type="Pfam" id="PF08618">
    <property type="entry name" value="Opi1"/>
    <property type="match status" value="1"/>
</dbReference>
<name>A0A9W8K491_9AGAR</name>
<feature type="region of interest" description="Disordered" evidence="1">
    <location>
        <begin position="1"/>
        <end position="42"/>
    </location>
</feature>
<feature type="region of interest" description="Disordered" evidence="1">
    <location>
        <begin position="93"/>
        <end position="142"/>
    </location>
</feature>
<dbReference type="InterPro" id="IPR013927">
    <property type="entry name" value="TF_Opi1_Ccg-8"/>
</dbReference>
<dbReference type="GO" id="GO:0005634">
    <property type="term" value="C:nucleus"/>
    <property type="evidence" value="ECO:0007669"/>
    <property type="project" value="TreeGrafter"/>
</dbReference>
<gene>
    <name evidence="2" type="ORF">NLJ89_g4307</name>
</gene>